<protein>
    <submittedName>
        <fullName evidence="2">Uncharacterized protein</fullName>
    </submittedName>
</protein>
<dbReference type="PROSITE" id="PS51257">
    <property type="entry name" value="PROKAR_LIPOPROTEIN"/>
    <property type="match status" value="1"/>
</dbReference>
<name>A0A1W9S3Q5_9BACT</name>
<dbReference type="Proteomes" id="UP000192611">
    <property type="component" value="Unassembled WGS sequence"/>
</dbReference>
<keyword evidence="1" id="KW-0732">Signal</keyword>
<evidence type="ECO:0000313" key="3">
    <source>
        <dbReference type="Proteomes" id="UP000192611"/>
    </source>
</evidence>
<organism evidence="2 3">
    <name type="scientific">Candidatus Coatesbacteria bacterium 4484_99</name>
    <dbReference type="NCBI Taxonomy" id="1970774"/>
    <lineage>
        <taxon>Bacteria</taxon>
        <taxon>Candidatus Coatesiibacteriota</taxon>
    </lineage>
</organism>
<gene>
    <name evidence="2" type="ORF">B6D57_00270</name>
</gene>
<evidence type="ECO:0000256" key="1">
    <source>
        <dbReference type="SAM" id="SignalP"/>
    </source>
</evidence>
<feature type="signal peptide" evidence="1">
    <location>
        <begin position="1"/>
        <end position="21"/>
    </location>
</feature>
<dbReference type="AlphaFoldDB" id="A0A1W9S3Q5"/>
<evidence type="ECO:0000313" key="2">
    <source>
        <dbReference type="EMBL" id="OQX91305.1"/>
    </source>
</evidence>
<dbReference type="EMBL" id="NATQ01000003">
    <property type="protein sequence ID" value="OQX91305.1"/>
    <property type="molecule type" value="Genomic_DNA"/>
</dbReference>
<reference evidence="3" key="1">
    <citation type="submission" date="2017-03" db="EMBL/GenBank/DDBJ databases">
        <title>Novel pathways for hydrocarbon cycling and metabolic interdependencies in hydrothermal sediment communities.</title>
        <authorList>
            <person name="Dombrowski N."/>
            <person name="Seitz K."/>
            <person name="Teske A."/>
            <person name="Baker B."/>
        </authorList>
    </citation>
    <scope>NUCLEOTIDE SEQUENCE [LARGE SCALE GENOMIC DNA]</scope>
</reference>
<proteinExistence type="predicted"/>
<dbReference type="Gene3D" id="2.40.360.20">
    <property type="match status" value="1"/>
</dbReference>
<comment type="caution">
    <text evidence="2">The sequence shown here is derived from an EMBL/GenBank/DDBJ whole genome shotgun (WGS) entry which is preliminary data.</text>
</comment>
<feature type="chain" id="PRO_5012890939" evidence="1">
    <location>
        <begin position="22"/>
        <end position="253"/>
    </location>
</feature>
<accession>A0A1W9S3Q5</accession>
<sequence length="253" mass="29079">MYFRRGLLLFSVLMVVLTIFSCDEDGDNLESYIPNEEGSTWVYNVTDNTIGTFTRTVKVKGERVIGETTCQIMEDTKSNAPEDVMRTFFHDNEINTVSIYGYESVTDGNVNWTHYFTEAWVEYYYPFVVGSSLTIIDEKGMNPTDVPFIYFPDDDIDDDGVDDTIDLTIIAYVQSQEDITVPAGTFEDAFKIYTDGDMTFHLSTWGDISVEMDNYSWNKPHIGRVKNDTTIDYDTEYIPDYESHSELTTYELP</sequence>